<evidence type="ECO:0000313" key="3">
    <source>
        <dbReference type="Proteomes" id="UP000093561"/>
    </source>
</evidence>
<organism evidence="3 4">
    <name type="scientific">Wuchereria bancrofti</name>
    <dbReference type="NCBI Taxonomy" id="6293"/>
    <lineage>
        <taxon>Eukaryota</taxon>
        <taxon>Metazoa</taxon>
        <taxon>Ecdysozoa</taxon>
        <taxon>Nematoda</taxon>
        <taxon>Chromadorea</taxon>
        <taxon>Rhabditida</taxon>
        <taxon>Spirurina</taxon>
        <taxon>Spiruromorpha</taxon>
        <taxon>Filarioidea</taxon>
        <taxon>Onchocercidae</taxon>
        <taxon>Wuchereria</taxon>
    </lineage>
</organism>
<dbReference type="Proteomes" id="UP000093561">
    <property type="component" value="Unassembled WGS sequence"/>
</dbReference>
<proteinExistence type="predicted"/>
<feature type="signal peptide" evidence="1">
    <location>
        <begin position="1"/>
        <end position="19"/>
    </location>
</feature>
<dbReference type="Gene3D" id="1.10.10.1940">
    <property type="match status" value="1"/>
</dbReference>
<reference evidence="3" key="2">
    <citation type="journal article" date="2016" name="Mol. Ecol.">
        <title>Population genomics of the filarial nematode parasite Wuchereria bancrofti from mosquitoes.</title>
        <authorList>
            <person name="Small S.T."/>
            <person name="Reimer L.J."/>
            <person name="Tisch D.J."/>
            <person name="King C.L."/>
            <person name="Christensen B.M."/>
            <person name="Siba P.M."/>
            <person name="Kazura J.W."/>
            <person name="Serre D."/>
            <person name="Zimmerman P.A."/>
        </authorList>
    </citation>
    <scope>NUCLEOTIDE SEQUENCE</scope>
    <source>
        <strain evidence="3">pt0022</strain>
    </source>
</reference>
<evidence type="ECO:0000259" key="2">
    <source>
        <dbReference type="Pfam" id="PF01549"/>
    </source>
</evidence>
<name>A0AAF5Q5W6_WUCBA</name>
<dbReference type="Pfam" id="PF01549">
    <property type="entry name" value="ShK"/>
    <property type="match status" value="2"/>
</dbReference>
<feature type="domain" description="ShKT" evidence="2">
    <location>
        <begin position="88"/>
        <end position="116"/>
    </location>
</feature>
<dbReference type="InterPro" id="IPR003582">
    <property type="entry name" value="ShKT_dom"/>
</dbReference>
<evidence type="ECO:0000313" key="4">
    <source>
        <dbReference type="WBParaSite" id="mrna-Wban_11069"/>
    </source>
</evidence>
<dbReference type="WBParaSite" id="mrna-Wban_11069">
    <property type="protein sequence ID" value="mrna-Wban_11069"/>
    <property type="gene ID" value="Wban_11069"/>
</dbReference>
<evidence type="ECO:0000256" key="1">
    <source>
        <dbReference type="SAM" id="SignalP"/>
    </source>
</evidence>
<feature type="chain" id="PRO_5041998680" description="ShKT domain-containing protein" evidence="1">
    <location>
        <begin position="20"/>
        <end position="155"/>
    </location>
</feature>
<protein>
    <recommendedName>
        <fullName evidence="2">ShKT domain-containing protein</fullName>
    </recommendedName>
</protein>
<feature type="domain" description="ShKT" evidence="2">
    <location>
        <begin position="124"/>
        <end position="155"/>
    </location>
</feature>
<sequence length="155" mass="17251">MALVLSLIIGLLMIQTTNSQADKCDCENDYDSPFCDGIGNKENECYVGDDKQKLSPKGLHFRLNCKTIKTSGLCKTKNGVLLPLINICFDTTEYCSSLKNNCNDPKLKPLMQLSCNGTFVIQNHQQCVAWAANGFCTNSFYKSLVKKCLKTCRLC</sequence>
<reference evidence="4" key="3">
    <citation type="submission" date="2024-02" db="UniProtKB">
        <authorList>
            <consortium name="WormBaseParasite"/>
        </authorList>
    </citation>
    <scope>IDENTIFICATION</scope>
    <source>
        <strain evidence="4">pt0022</strain>
    </source>
</reference>
<dbReference type="AlphaFoldDB" id="A0AAF5Q5W6"/>
<keyword evidence="1" id="KW-0732">Signal</keyword>
<accession>A0AAF5Q5W6</accession>
<reference evidence="3" key="1">
    <citation type="submission" date="2015-03" db="EMBL/GenBank/DDBJ databases">
        <title>Wuchereria bancrofti Genome Sequencing Papua New Guinea Strain.</title>
        <authorList>
            <person name="Small S.T."/>
            <person name="Serre D."/>
            <person name="Zimmerman P.A."/>
        </authorList>
    </citation>
    <scope>NUCLEOTIDE SEQUENCE [LARGE SCALE GENOMIC DNA]</scope>
    <source>
        <strain evidence="3">pt0022</strain>
    </source>
</reference>